<feature type="domain" description="HTH arsR-type" evidence="4">
    <location>
        <begin position="25"/>
        <end position="120"/>
    </location>
</feature>
<dbReference type="AlphaFoldDB" id="A0A1W1UJ36"/>
<dbReference type="GO" id="GO:0003700">
    <property type="term" value="F:DNA-binding transcription factor activity"/>
    <property type="evidence" value="ECO:0007669"/>
    <property type="project" value="InterPro"/>
</dbReference>
<protein>
    <submittedName>
        <fullName evidence="5">Transcriptional regulator, ArsR family</fullName>
    </submittedName>
</protein>
<dbReference type="InterPro" id="IPR036388">
    <property type="entry name" value="WH-like_DNA-bd_sf"/>
</dbReference>
<dbReference type="SMART" id="SM00418">
    <property type="entry name" value="HTH_ARSR"/>
    <property type="match status" value="1"/>
</dbReference>
<keyword evidence="2" id="KW-0238">DNA-binding</keyword>
<evidence type="ECO:0000313" key="6">
    <source>
        <dbReference type="Proteomes" id="UP000192266"/>
    </source>
</evidence>
<dbReference type="PANTHER" id="PTHR43132">
    <property type="entry name" value="ARSENICAL RESISTANCE OPERON REPRESSOR ARSR-RELATED"/>
    <property type="match status" value="1"/>
</dbReference>
<dbReference type="CDD" id="cd00090">
    <property type="entry name" value="HTH_ARSR"/>
    <property type="match status" value="1"/>
</dbReference>
<accession>A0A1W1UJ36</accession>
<name>A0A1W1UJ36_9BACT</name>
<dbReference type="Gene3D" id="1.10.10.10">
    <property type="entry name" value="Winged helix-like DNA-binding domain superfamily/Winged helix DNA-binding domain"/>
    <property type="match status" value="1"/>
</dbReference>
<evidence type="ECO:0000256" key="1">
    <source>
        <dbReference type="ARBA" id="ARBA00023015"/>
    </source>
</evidence>
<dbReference type="PRINTS" id="PR00778">
    <property type="entry name" value="HTHARSR"/>
</dbReference>
<dbReference type="GO" id="GO:0003677">
    <property type="term" value="F:DNA binding"/>
    <property type="evidence" value="ECO:0007669"/>
    <property type="project" value="UniProtKB-KW"/>
</dbReference>
<evidence type="ECO:0000313" key="5">
    <source>
        <dbReference type="EMBL" id="SMB81128.1"/>
    </source>
</evidence>
<dbReference type="RefSeq" id="WP_084443336.1">
    <property type="nucleotide sequence ID" value="NZ_FWWW01000027.1"/>
</dbReference>
<dbReference type="PANTHER" id="PTHR43132:SF6">
    <property type="entry name" value="HTH-TYPE TRANSCRIPTIONAL REPRESSOR CZRA"/>
    <property type="match status" value="1"/>
</dbReference>
<dbReference type="InterPro" id="IPR011991">
    <property type="entry name" value="ArsR-like_HTH"/>
</dbReference>
<dbReference type="Proteomes" id="UP000192266">
    <property type="component" value="Unassembled WGS sequence"/>
</dbReference>
<dbReference type="SUPFAM" id="SSF46785">
    <property type="entry name" value="Winged helix' DNA-binding domain"/>
    <property type="match status" value="1"/>
</dbReference>
<dbReference type="NCBIfam" id="NF033788">
    <property type="entry name" value="HTH_metalloreg"/>
    <property type="match status" value="1"/>
</dbReference>
<keyword evidence="3" id="KW-0804">Transcription</keyword>
<evidence type="ECO:0000259" key="4">
    <source>
        <dbReference type="PROSITE" id="PS50987"/>
    </source>
</evidence>
<proteinExistence type="predicted"/>
<reference evidence="5 6" key="1">
    <citation type="submission" date="2017-04" db="EMBL/GenBank/DDBJ databases">
        <authorList>
            <person name="Afonso C.L."/>
            <person name="Miller P.J."/>
            <person name="Scott M.A."/>
            <person name="Spackman E."/>
            <person name="Goraichik I."/>
            <person name="Dimitrov K.M."/>
            <person name="Suarez D.L."/>
            <person name="Swayne D.E."/>
        </authorList>
    </citation>
    <scope>NUCLEOTIDE SEQUENCE [LARGE SCALE GENOMIC DNA]</scope>
    <source>
        <strain evidence="5 6">DSM 11622</strain>
    </source>
</reference>
<dbReference type="InterPro" id="IPR051011">
    <property type="entry name" value="Metal_resp_trans_reg"/>
</dbReference>
<dbReference type="EMBL" id="FWWW01000027">
    <property type="protein sequence ID" value="SMB81128.1"/>
    <property type="molecule type" value="Genomic_DNA"/>
</dbReference>
<gene>
    <name evidence="5" type="ORF">SAMN00120144_3345</name>
</gene>
<dbReference type="InterPro" id="IPR036390">
    <property type="entry name" value="WH_DNA-bd_sf"/>
</dbReference>
<organism evidence="5 6">
    <name type="scientific">Hymenobacter roseosalivarius DSM 11622</name>
    <dbReference type="NCBI Taxonomy" id="645990"/>
    <lineage>
        <taxon>Bacteria</taxon>
        <taxon>Pseudomonadati</taxon>
        <taxon>Bacteroidota</taxon>
        <taxon>Cytophagia</taxon>
        <taxon>Cytophagales</taxon>
        <taxon>Hymenobacteraceae</taxon>
        <taxon>Hymenobacter</taxon>
    </lineage>
</organism>
<dbReference type="STRING" id="645990.SAMN00120144_3345"/>
<sequence>MKSPSCIRVFADTRHIEHCQQLLTAVAPDLRALAALLNLAGNEVRLKILFLLHEEQKLCVCDIADVLNMNVSAVSQHLRKLKDGGVVGADKVGQTIFYYLQPAHLPLLKPLFATIAASPLTKLPQ</sequence>
<keyword evidence="6" id="KW-1185">Reference proteome</keyword>
<keyword evidence="1" id="KW-0805">Transcription regulation</keyword>
<dbReference type="PROSITE" id="PS50987">
    <property type="entry name" value="HTH_ARSR_2"/>
    <property type="match status" value="1"/>
</dbReference>
<evidence type="ECO:0000256" key="3">
    <source>
        <dbReference type="ARBA" id="ARBA00023163"/>
    </source>
</evidence>
<dbReference type="InterPro" id="IPR001845">
    <property type="entry name" value="HTH_ArsR_DNA-bd_dom"/>
</dbReference>
<dbReference type="OrthoDB" id="9794330at2"/>
<evidence type="ECO:0000256" key="2">
    <source>
        <dbReference type="ARBA" id="ARBA00023125"/>
    </source>
</evidence>
<dbReference type="Pfam" id="PF01022">
    <property type="entry name" value="HTH_5"/>
    <property type="match status" value="1"/>
</dbReference>